<evidence type="ECO:0000256" key="1">
    <source>
        <dbReference type="SAM" id="Phobius"/>
    </source>
</evidence>
<evidence type="ECO:0000313" key="3">
    <source>
        <dbReference type="Proteomes" id="UP000252585"/>
    </source>
</evidence>
<name>A0A368YB96_9BACI</name>
<reference evidence="2 3" key="1">
    <citation type="submission" date="2018-07" db="EMBL/GenBank/DDBJ databases">
        <title>Genomic Encyclopedia of Type Strains, Phase IV (KMG-IV): sequencing the most valuable type-strain genomes for metagenomic binning, comparative biology and taxonomic classification.</title>
        <authorList>
            <person name="Goeker M."/>
        </authorList>
    </citation>
    <scope>NUCLEOTIDE SEQUENCE [LARGE SCALE GENOMIC DNA]</scope>
    <source>
        <strain evidence="2 3">DSM 27696</strain>
    </source>
</reference>
<dbReference type="EMBL" id="QPJJ01000001">
    <property type="protein sequence ID" value="RCW77472.1"/>
    <property type="molecule type" value="Genomic_DNA"/>
</dbReference>
<gene>
    <name evidence="2" type="ORF">DFR57_101346</name>
</gene>
<dbReference type="OrthoDB" id="2937271at2"/>
<keyword evidence="3" id="KW-1185">Reference proteome</keyword>
<dbReference type="Proteomes" id="UP000252585">
    <property type="component" value="Unassembled WGS sequence"/>
</dbReference>
<evidence type="ECO:0000313" key="2">
    <source>
        <dbReference type="EMBL" id="RCW77472.1"/>
    </source>
</evidence>
<feature type="transmembrane region" description="Helical" evidence="1">
    <location>
        <begin position="16"/>
        <end position="37"/>
    </location>
</feature>
<keyword evidence="1" id="KW-1133">Transmembrane helix</keyword>
<organism evidence="2 3">
    <name type="scientific">Saliterribacillus persicus</name>
    <dbReference type="NCBI Taxonomy" id="930114"/>
    <lineage>
        <taxon>Bacteria</taxon>
        <taxon>Bacillati</taxon>
        <taxon>Bacillota</taxon>
        <taxon>Bacilli</taxon>
        <taxon>Bacillales</taxon>
        <taxon>Bacillaceae</taxon>
        <taxon>Saliterribacillus</taxon>
    </lineage>
</organism>
<dbReference type="AlphaFoldDB" id="A0A368YB96"/>
<dbReference type="RefSeq" id="WP_114351399.1">
    <property type="nucleotide sequence ID" value="NZ_QPJJ01000001.1"/>
</dbReference>
<comment type="caution">
    <text evidence="2">The sequence shown here is derived from an EMBL/GenBank/DDBJ whole genome shotgun (WGS) entry which is preliminary data.</text>
</comment>
<protein>
    <recommendedName>
        <fullName evidence="4">DUF4083 domain-containing protein</fullName>
    </recommendedName>
</protein>
<keyword evidence="1" id="KW-0472">Membrane</keyword>
<proteinExistence type="predicted"/>
<keyword evidence="1" id="KW-0812">Transmembrane</keyword>
<sequence length="63" mass="7398">MELIFAEVGGFRAGDMFFALFSFTIMFLITTVIIYLYRRNSQTKARLKRVEEKVDALLERDKS</sequence>
<accession>A0A368YB96</accession>
<evidence type="ECO:0008006" key="4">
    <source>
        <dbReference type="Google" id="ProtNLM"/>
    </source>
</evidence>